<feature type="transmembrane region" description="Helical" evidence="7">
    <location>
        <begin position="35"/>
        <end position="57"/>
    </location>
</feature>
<dbReference type="GeneID" id="37286368"/>
<keyword evidence="3 7" id="KW-0812">Transmembrane</keyword>
<evidence type="ECO:0000256" key="7">
    <source>
        <dbReference type="SAM" id="Phobius"/>
    </source>
</evidence>
<evidence type="ECO:0000313" key="8">
    <source>
        <dbReference type="EMBL" id="AXG05979.1"/>
    </source>
</evidence>
<organism evidence="9 10">
    <name type="scientific">Haloplanus rubicundus</name>
    <dbReference type="NCBI Taxonomy" id="1547898"/>
    <lineage>
        <taxon>Archaea</taxon>
        <taxon>Methanobacteriati</taxon>
        <taxon>Methanobacteriota</taxon>
        <taxon>Stenosarchaea group</taxon>
        <taxon>Halobacteria</taxon>
        <taxon>Halobacteriales</taxon>
        <taxon>Haloferacaceae</taxon>
        <taxon>Haloplanus</taxon>
    </lineage>
</organism>
<evidence type="ECO:0000313" key="10">
    <source>
        <dbReference type="Proteomes" id="UP000252985"/>
    </source>
</evidence>
<comment type="subcellular location">
    <subcellularLocation>
        <location evidence="1">Cell membrane</location>
        <topology evidence="1">Multi-pass membrane protein</topology>
    </subcellularLocation>
</comment>
<dbReference type="AlphaFoldDB" id="A0A345EAV4"/>
<accession>A0A345EAV4</accession>
<evidence type="ECO:0000256" key="3">
    <source>
        <dbReference type="ARBA" id="ARBA00022692"/>
    </source>
</evidence>
<accession>A0A345E1A7</accession>
<evidence type="ECO:0000256" key="1">
    <source>
        <dbReference type="ARBA" id="ARBA00004651"/>
    </source>
</evidence>
<evidence type="ECO:0000313" key="9">
    <source>
        <dbReference type="EMBL" id="AXG09326.1"/>
    </source>
</evidence>
<dbReference type="Proteomes" id="UP000253273">
    <property type="component" value="Chromosome"/>
</dbReference>
<feature type="region of interest" description="Disordered" evidence="6">
    <location>
        <begin position="1"/>
        <end position="20"/>
    </location>
</feature>
<keyword evidence="11" id="KW-1185">Reference proteome</keyword>
<evidence type="ECO:0000256" key="6">
    <source>
        <dbReference type="SAM" id="MobiDB-lite"/>
    </source>
</evidence>
<gene>
    <name evidence="9" type="ORF">DU484_05280</name>
    <name evidence="8" type="ORF">DU500_05720</name>
</gene>
<protein>
    <recommendedName>
        <fullName evidence="12">Phosphate-starvation-inducible E-like protein</fullName>
    </recommendedName>
</protein>
<feature type="transmembrane region" description="Helical" evidence="7">
    <location>
        <begin position="133"/>
        <end position="153"/>
    </location>
</feature>
<reference evidence="9 10" key="1">
    <citation type="submission" date="2018-07" db="EMBL/GenBank/DDBJ databases">
        <title>Genome sequences of Haloplanus sp. CBA1112.</title>
        <authorList>
            <person name="Kim Y.B."/>
            <person name="Roh S.W."/>
        </authorList>
    </citation>
    <scope>NUCLEOTIDE SEQUENCE [LARGE SCALE GENOMIC DNA]</scope>
    <source>
        <strain evidence="9 10">CBA1112</strain>
    </source>
</reference>
<feature type="transmembrane region" description="Helical" evidence="7">
    <location>
        <begin position="69"/>
        <end position="91"/>
    </location>
</feature>
<reference evidence="8 11" key="2">
    <citation type="submission" date="2018-07" db="EMBL/GenBank/DDBJ databases">
        <title>Genome sequences of Haloplanus sp. CBA1113.</title>
        <authorList>
            <person name="Kim Y.B."/>
            <person name="Roh S.W."/>
        </authorList>
    </citation>
    <scope>NUCLEOTIDE SEQUENCE [LARGE SCALE GENOMIC DNA]</scope>
    <source>
        <strain evidence="8 11">CBA1113</strain>
    </source>
</reference>
<keyword evidence="5 7" id="KW-0472">Membrane</keyword>
<evidence type="ECO:0000256" key="5">
    <source>
        <dbReference type="ARBA" id="ARBA00023136"/>
    </source>
</evidence>
<dbReference type="EMBL" id="CP031150">
    <property type="protein sequence ID" value="AXG05979.1"/>
    <property type="molecule type" value="Genomic_DNA"/>
</dbReference>
<keyword evidence="2" id="KW-1003">Cell membrane</keyword>
<dbReference type="EMBL" id="CP031148">
    <property type="protein sequence ID" value="AXG09326.1"/>
    <property type="molecule type" value="Genomic_DNA"/>
</dbReference>
<keyword evidence="4 7" id="KW-1133">Transmembrane helix</keyword>
<feature type="transmembrane region" description="Helical" evidence="7">
    <location>
        <begin position="103"/>
        <end position="121"/>
    </location>
</feature>
<dbReference type="Pfam" id="PF06146">
    <property type="entry name" value="PsiE"/>
    <property type="match status" value="1"/>
</dbReference>
<dbReference type="Proteomes" id="UP000252985">
    <property type="component" value="Chromosome"/>
</dbReference>
<dbReference type="GO" id="GO:0005886">
    <property type="term" value="C:plasma membrane"/>
    <property type="evidence" value="ECO:0007669"/>
    <property type="project" value="UniProtKB-SubCell"/>
</dbReference>
<proteinExistence type="predicted"/>
<dbReference type="KEGG" id="haq:DU484_05280"/>
<evidence type="ECO:0000313" key="11">
    <source>
        <dbReference type="Proteomes" id="UP000253273"/>
    </source>
</evidence>
<evidence type="ECO:0000256" key="4">
    <source>
        <dbReference type="ARBA" id="ARBA00022989"/>
    </source>
</evidence>
<evidence type="ECO:0000256" key="2">
    <source>
        <dbReference type="ARBA" id="ARBA00022475"/>
    </source>
</evidence>
<evidence type="ECO:0008006" key="12">
    <source>
        <dbReference type="Google" id="ProtNLM"/>
    </source>
</evidence>
<dbReference type="KEGG" id="haj:DU500_05720"/>
<sequence length="163" mass="17577">MTDDGEAPAEPEGRDRPSPGRVANVTNRFIHAAELVAAAVFALLFAIGVVDLIIQIVGAVQSGRITDPLVVIGFIDTGLLLLIIVEVYETVIAYTEESETRRIVRLVIYTGVIAMVRKTIIFRTGEYATTQDALLAALAYTTLILGLVGLLLVERGHGQKLMS</sequence>
<dbReference type="OrthoDB" id="222172at2157"/>
<dbReference type="RefSeq" id="WP_114585126.1">
    <property type="nucleotide sequence ID" value="NZ_CP031148.1"/>
</dbReference>
<dbReference type="InterPro" id="IPR020948">
    <property type="entry name" value="P_starv_induced_PsiE-like"/>
</dbReference>
<name>A0A345EAV4_9EURY</name>